<keyword evidence="3" id="KW-1185">Reference proteome</keyword>
<dbReference type="KEGG" id="tpro:Ga0080559_TMP3204"/>
<gene>
    <name evidence="2" type="ORF">Ga0080559_TMP3204</name>
</gene>
<proteinExistence type="predicted"/>
<evidence type="ECO:0000256" key="1">
    <source>
        <dbReference type="SAM" id="MobiDB-lite"/>
    </source>
</evidence>
<evidence type="ECO:0000313" key="2">
    <source>
        <dbReference type="EMBL" id="APX24000.1"/>
    </source>
</evidence>
<feature type="region of interest" description="Disordered" evidence="1">
    <location>
        <begin position="127"/>
        <end position="178"/>
    </location>
</feature>
<sequence length="178" mass="18389">MANSQDFTATLKEMMGAFPMDTAAFEDAWKTSAGYSEKATSIALDAAGKTTDISMGWTMETLGRMGELAKAKPAPTDYAQAMADFASAQMTSVSDHMTALTDVARSMQAETLELMMSAGKEVADDATANATTAAKATETATNKSASAARSTTRKTTAAAKKTTEAAASAAEAPKTDAN</sequence>
<name>A0A1U7D7F8_9RHOB</name>
<dbReference type="AlphaFoldDB" id="A0A1U7D7F8"/>
<dbReference type="STRING" id="1229727.Ga0080559_TMP3204"/>
<protein>
    <submittedName>
        <fullName evidence="2">Granule-associated protein</fullName>
    </submittedName>
</protein>
<dbReference type="RefSeq" id="WP_076623928.1">
    <property type="nucleotide sequence ID" value="NZ_BMEW01000001.1"/>
</dbReference>
<dbReference type="EMBL" id="CP014796">
    <property type="protein sequence ID" value="APX24000.1"/>
    <property type="molecule type" value="Genomic_DNA"/>
</dbReference>
<feature type="compositionally biased region" description="Low complexity" evidence="1">
    <location>
        <begin position="127"/>
        <end position="172"/>
    </location>
</feature>
<organism evidence="2 3">
    <name type="scientific">Salipiger profundus</name>
    <dbReference type="NCBI Taxonomy" id="1229727"/>
    <lineage>
        <taxon>Bacteria</taxon>
        <taxon>Pseudomonadati</taxon>
        <taxon>Pseudomonadota</taxon>
        <taxon>Alphaproteobacteria</taxon>
        <taxon>Rhodobacterales</taxon>
        <taxon>Roseobacteraceae</taxon>
        <taxon>Salipiger</taxon>
    </lineage>
</organism>
<accession>A0A1U7D7F8</accession>
<dbReference type="Proteomes" id="UP000186559">
    <property type="component" value="Chromosome"/>
</dbReference>
<reference evidence="2 3" key="1">
    <citation type="submission" date="2016-03" db="EMBL/GenBank/DDBJ databases">
        <title>Deep-sea bacteria in the southern Pacific.</title>
        <authorList>
            <person name="Tang K."/>
        </authorList>
    </citation>
    <scope>NUCLEOTIDE SEQUENCE [LARGE SCALE GENOMIC DNA]</scope>
    <source>
        <strain evidence="2 3">JLT2016</strain>
    </source>
</reference>
<dbReference type="OrthoDB" id="7868047at2"/>
<evidence type="ECO:0000313" key="3">
    <source>
        <dbReference type="Proteomes" id="UP000186559"/>
    </source>
</evidence>